<protein>
    <submittedName>
        <fullName evidence="1">Uncharacterized protein</fullName>
    </submittedName>
</protein>
<evidence type="ECO:0000313" key="2">
    <source>
        <dbReference type="Proteomes" id="UP000013487"/>
    </source>
</evidence>
<accession>A0AAN4HKB3</accession>
<proteinExistence type="predicted"/>
<dbReference type="EMBL" id="ARXZ02000004">
    <property type="protein sequence ID" value="ERI01229.1"/>
    <property type="molecule type" value="Genomic_DNA"/>
</dbReference>
<evidence type="ECO:0000313" key="1">
    <source>
        <dbReference type="EMBL" id="ERI01229.1"/>
    </source>
</evidence>
<reference evidence="1 2" key="1">
    <citation type="journal article" date="2013" name="Genome Announc.">
        <title>Draft Genome Sequence of Bacillus thuringiensis var. thuringiensis Strain T01-328, a Brazilian Isolate That Produces a Soluble Pesticide Protein, Cry1Ia.</title>
        <authorList>
            <person name="Varani A.M."/>
            <person name="Lemos M.V."/>
            <person name="Fernandes C.C."/>
            <person name="Lemos E.G."/>
            <person name="Alves E.C."/>
            <person name="Desiderio J.A."/>
        </authorList>
    </citation>
    <scope>NUCLEOTIDE SEQUENCE [LARGE SCALE GENOMIC DNA]</scope>
    <source>
        <strain evidence="1 2">T01-328</strain>
    </source>
</reference>
<name>A0AAN4HKB3_BACTU</name>
<sequence length="64" mass="7695">MMNELNVYDKDVVEKLNNWMEERDSVIQFSVNRKLNIMGTINIKLREDEFLQKGEDYNRLVLSD</sequence>
<gene>
    <name evidence="1" type="ORF">BTCBT_002784</name>
</gene>
<dbReference type="Proteomes" id="UP000013487">
    <property type="component" value="Unassembled WGS sequence"/>
</dbReference>
<organism evidence="1 2">
    <name type="scientific">Bacillus thuringiensis T01-328</name>
    <dbReference type="NCBI Taxonomy" id="1324966"/>
    <lineage>
        <taxon>Bacteria</taxon>
        <taxon>Bacillati</taxon>
        <taxon>Bacillota</taxon>
        <taxon>Bacilli</taxon>
        <taxon>Bacillales</taxon>
        <taxon>Bacillaceae</taxon>
        <taxon>Bacillus</taxon>
        <taxon>Bacillus cereus group</taxon>
    </lineage>
</organism>
<dbReference type="AlphaFoldDB" id="A0AAN4HKB3"/>
<comment type="caution">
    <text evidence="1">The sequence shown here is derived from an EMBL/GenBank/DDBJ whole genome shotgun (WGS) entry which is preliminary data.</text>
</comment>